<feature type="domain" description="Putative auto-transporter adhesin head GIN" evidence="1">
    <location>
        <begin position="41"/>
        <end position="220"/>
    </location>
</feature>
<evidence type="ECO:0000259" key="1">
    <source>
        <dbReference type="Pfam" id="PF10988"/>
    </source>
</evidence>
<dbReference type="PANTHER" id="PTHR39200">
    <property type="entry name" value="HYPOTHETICAL EXPORTED PROTEIN"/>
    <property type="match status" value="1"/>
</dbReference>
<reference evidence="2 3" key="1">
    <citation type="submission" date="2017-05" db="EMBL/GenBank/DDBJ databases">
        <authorList>
            <person name="Varghese N."/>
            <person name="Submissions S."/>
        </authorList>
    </citation>
    <scope>NUCLEOTIDE SEQUENCE [LARGE SCALE GENOMIC DNA]</scope>
    <source>
        <strain evidence="2 3">DSM 21342</strain>
    </source>
</reference>
<dbReference type="RefSeq" id="WP_142601691.1">
    <property type="nucleotide sequence ID" value="NZ_FXSZ01000002.1"/>
</dbReference>
<proteinExistence type="predicted"/>
<dbReference type="InterPro" id="IPR021255">
    <property type="entry name" value="DUF2807"/>
</dbReference>
<dbReference type="Proteomes" id="UP000315971">
    <property type="component" value="Unassembled WGS sequence"/>
</dbReference>
<evidence type="ECO:0000313" key="2">
    <source>
        <dbReference type="EMBL" id="SMO46319.1"/>
    </source>
</evidence>
<protein>
    <submittedName>
        <fullName evidence="2">Auto-transporter adhesin, head GIN domain</fullName>
    </submittedName>
</protein>
<name>A0A521BH00_9SPHI</name>
<organism evidence="2 3">
    <name type="scientific">Solitalea koreensis</name>
    <dbReference type="NCBI Taxonomy" id="543615"/>
    <lineage>
        <taxon>Bacteria</taxon>
        <taxon>Pseudomonadati</taxon>
        <taxon>Bacteroidota</taxon>
        <taxon>Sphingobacteriia</taxon>
        <taxon>Sphingobacteriales</taxon>
        <taxon>Sphingobacteriaceae</taxon>
        <taxon>Solitalea</taxon>
    </lineage>
</organism>
<dbReference type="PANTHER" id="PTHR39200:SF1">
    <property type="entry name" value="AUTO-TRANSPORTER ADHESIN HEAD GIN DOMAIN-CONTAINING PROTEIN-RELATED"/>
    <property type="match status" value="1"/>
</dbReference>
<dbReference type="EMBL" id="FXSZ01000002">
    <property type="protein sequence ID" value="SMO46319.1"/>
    <property type="molecule type" value="Genomic_DNA"/>
</dbReference>
<gene>
    <name evidence="2" type="ORF">SAMN06265350_102192</name>
</gene>
<dbReference type="AlphaFoldDB" id="A0A521BH00"/>
<dbReference type="Gene3D" id="2.160.20.120">
    <property type="match status" value="1"/>
</dbReference>
<accession>A0A521BH00</accession>
<dbReference type="OrthoDB" id="5585143at2"/>
<evidence type="ECO:0000313" key="3">
    <source>
        <dbReference type="Proteomes" id="UP000315971"/>
    </source>
</evidence>
<dbReference type="Pfam" id="PF10988">
    <property type="entry name" value="DUF2807"/>
    <property type="match status" value="1"/>
</dbReference>
<sequence>MRLGKVLILLVAVGLTCQSCKFNCIRGSGNVITQSRQIASFSELEVSGAYNIELTQDSVESLEIKGDDNLLEQVKTVTSGTKLKISSKRSFCTTVPISIWVHAKKISAIDIYGANNVITTNKFHLDNFKFSSSGITESIMEMEARRITTTISGAGKLMLKGQTGVLDIKISGAGKIAAFDMIAGKCNVTSSGAGEAELNVLNQLEVSASGASKVLYKGKPSQIIQKASGASSIKSAD</sequence>
<keyword evidence="3" id="KW-1185">Reference proteome</keyword>